<dbReference type="AlphaFoldDB" id="A0A7R8ZSF6"/>
<sequence length="98" mass="11505">MIPPGRVTYSKTFSVTKGSEEFGYSEDEKWAVLYVISFISKFKGCFAKRSPQRLIEMAETKMDIEEPSLEPPRKEMRFLWEEVHDVMQFTTPQKENTC</sequence>
<dbReference type="EMBL" id="OB669863">
    <property type="protein sequence ID" value="CAD7234795.1"/>
    <property type="molecule type" value="Genomic_DNA"/>
</dbReference>
<gene>
    <name evidence="1" type="ORF">CTOB1V02_LOCUS12611</name>
</gene>
<reference evidence="1" key="1">
    <citation type="submission" date="2020-11" db="EMBL/GenBank/DDBJ databases">
        <authorList>
            <person name="Tran Van P."/>
        </authorList>
    </citation>
    <scope>NUCLEOTIDE SEQUENCE</scope>
</reference>
<accession>A0A7R8ZSF6</accession>
<name>A0A7R8ZSF6_9CRUS</name>
<protein>
    <submittedName>
        <fullName evidence="1">Uncharacterized protein</fullName>
    </submittedName>
</protein>
<organism evidence="1">
    <name type="scientific">Cyprideis torosa</name>
    <dbReference type="NCBI Taxonomy" id="163714"/>
    <lineage>
        <taxon>Eukaryota</taxon>
        <taxon>Metazoa</taxon>
        <taxon>Ecdysozoa</taxon>
        <taxon>Arthropoda</taxon>
        <taxon>Crustacea</taxon>
        <taxon>Oligostraca</taxon>
        <taxon>Ostracoda</taxon>
        <taxon>Podocopa</taxon>
        <taxon>Podocopida</taxon>
        <taxon>Cytherocopina</taxon>
        <taxon>Cytheroidea</taxon>
        <taxon>Cytherideidae</taxon>
        <taxon>Cyprideis</taxon>
    </lineage>
</organism>
<proteinExistence type="predicted"/>
<evidence type="ECO:0000313" key="1">
    <source>
        <dbReference type="EMBL" id="CAD7234795.1"/>
    </source>
</evidence>